<comment type="caution">
    <text evidence="2">The sequence shown here is derived from an EMBL/GenBank/DDBJ whole genome shotgun (WGS) entry which is preliminary data.</text>
</comment>
<proteinExistence type="predicted"/>
<evidence type="ECO:0000256" key="1">
    <source>
        <dbReference type="SAM" id="Phobius"/>
    </source>
</evidence>
<keyword evidence="1" id="KW-0812">Transmembrane</keyword>
<feature type="transmembrane region" description="Helical" evidence="1">
    <location>
        <begin position="39"/>
        <end position="61"/>
    </location>
</feature>
<organism evidence="2 3">
    <name type="scientific">Pseudomonas putida</name>
    <name type="common">Arthrobacter siderocapsulatus</name>
    <dbReference type="NCBI Taxonomy" id="303"/>
    <lineage>
        <taxon>Bacteria</taxon>
        <taxon>Pseudomonadati</taxon>
        <taxon>Pseudomonadota</taxon>
        <taxon>Gammaproteobacteria</taxon>
        <taxon>Pseudomonadales</taxon>
        <taxon>Pseudomonadaceae</taxon>
        <taxon>Pseudomonas</taxon>
    </lineage>
</organism>
<dbReference type="Proteomes" id="UP000193675">
    <property type="component" value="Unassembled WGS sequence"/>
</dbReference>
<reference evidence="2 3" key="1">
    <citation type="submission" date="2017-04" db="EMBL/GenBank/DDBJ databases">
        <title>Presence of VIM-2 positive Pseudomonas species in chickens and their surrounding environment.</title>
        <authorList>
            <person name="Zhang R."/>
        </authorList>
    </citation>
    <scope>NUCLEOTIDE SEQUENCE [LARGE SCALE GENOMIC DNA]</scope>
    <source>
        <strain evidence="2 3">DZ-C18</strain>
    </source>
</reference>
<evidence type="ECO:0000313" key="3">
    <source>
        <dbReference type="Proteomes" id="UP000193675"/>
    </source>
</evidence>
<gene>
    <name evidence="2" type="ORF">B7H17_06645</name>
</gene>
<evidence type="ECO:0000313" key="2">
    <source>
        <dbReference type="EMBL" id="ORL66409.1"/>
    </source>
</evidence>
<keyword evidence="1" id="KW-1133">Transmembrane helix</keyword>
<sequence>MRLAGLINLKRELSKSINITGKYFVKFFTWDAHPNGNSLCFYIISMPVIILYRCFFFYPFMHHYNCQSILLIHIQARH</sequence>
<name>A0A1X1A2M5_PSEPU</name>
<keyword evidence="1" id="KW-0472">Membrane</keyword>
<accession>A0A1X1A2M5</accession>
<dbReference type="EMBL" id="NBWC01000007">
    <property type="protein sequence ID" value="ORL66409.1"/>
    <property type="molecule type" value="Genomic_DNA"/>
</dbReference>
<protein>
    <submittedName>
        <fullName evidence="2">Uncharacterized protein</fullName>
    </submittedName>
</protein>
<dbReference type="AlphaFoldDB" id="A0A1X1A2M5"/>